<evidence type="ECO:0000256" key="3">
    <source>
        <dbReference type="ARBA" id="ARBA00022475"/>
    </source>
</evidence>
<keyword evidence="3" id="KW-1003">Cell membrane</keyword>
<evidence type="ECO:0000256" key="7">
    <source>
        <dbReference type="ARBA" id="ARBA00022989"/>
    </source>
</evidence>
<keyword evidence="4" id="KW-0762">Sugar transport</keyword>
<dbReference type="AlphaFoldDB" id="A0A1B7XBK9"/>
<dbReference type="PATRIC" id="fig|1560234.3.peg.1037"/>
<dbReference type="InterPro" id="IPR004700">
    <property type="entry name" value="PTS_IIC_man"/>
</dbReference>
<reference evidence="10 11" key="1">
    <citation type="submission" date="2015-01" db="EMBL/GenBank/DDBJ databases">
        <title>Desulfovibrio sp. JC271 draft genome sequence.</title>
        <authorList>
            <person name="Shivani Y."/>
            <person name="Subhash Y."/>
            <person name="Sasikala C."/>
            <person name="Ramana C.V."/>
        </authorList>
    </citation>
    <scope>NUCLEOTIDE SEQUENCE [LARGE SCALE GENOMIC DNA]</scope>
    <source>
        <strain evidence="10 11">JC271</strain>
    </source>
</reference>
<evidence type="ECO:0000256" key="6">
    <source>
        <dbReference type="ARBA" id="ARBA00022692"/>
    </source>
</evidence>
<feature type="transmembrane region" description="Helical" evidence="9">
    <location>
        <begin position="136"/>
        <end position="159"/>
    </location>
</feature>
<dbReference type="GO" id="GO:0005886">
    <property type="term" value="C:plasma membrane"/>
    <property type="evidence" value="ECO:0007669"/>
    <property type="project" value="UniProtKB-SubCell"/>
</dbReference>
<comment type="subcellular location">
    <subcellularLocation>
        <location evidence="1">Cell membrane</location>
        <topology evidence="1">Multi-pass membrane protein</topology>
    </subcellularLocation>
</comment>
<dbReference type="Proteomes" id="UP000091979">
    <property type="component" value="Unassembled WGS sequence"/>
</dbReference>
<proteinExistence type="predicted"/>
<feature type="transmembrane region" description="Helical" evidence="9">
    <location>
        <begin position="20"/>
        <end position="46"/>
    </location>
</feature>
<accession>A0A1B7XBK9</accession>
<keyword evidence="11" id="KW-1185">Reference proteome</keyword>
<comment type="caution">
    <text evidence="10">The sequence shown here is derived from an EMBL/GenBank/DDBJ whole genome shotgun (WGS) entry which is preliminary data.</text>
</comment>
<evidence type="ECO:0000256" key="8">
    <source>
        <dbReference type="ARBA" id="ARBA00023136"/>
    </source>
</evidence>
<keyword evidence="5" id="KW-0598">Phosphotransferase system</keyword>
<organism evidence="10 11">
    <name type="scientific">Halodesulfovibrio spirochaetisodalis</name>
    <dbReference type="NCBI Taxonomy" id="1560234"/>
    <lineage>
        <taxon>Bacteria</taxon>
        <taxon>Pseudomonadati</taxon>
        <taxon>Thermodesulfobacteriota</taxon>
        <taxon>Desulfovibrionia</taxon>
        <taxon>Desulfovibrionales</taxon>
        <taxon>Desulfovibrionaceae</taxon>
        <taxon>Halodesulfovibrio</taxon>
    </lineage>
</organism>
<evidence type="ECO:0000313" key="10">
    <source>
        <dbReference type="EMBL" id="OBQ50138.1"/>
    </source>
</evidence>
<evidence type="ECO:0000313" key="11">
    <source>
        <dbReference type="Proteomes" id="UP000091979"/>
    </source>
</evidence>
<dbReference type="Pfam" id="PF03609">
    <property type="entry name" value="EII-Sor"/>
    <property type="match status" value="1"/>
</dbReference>
<evidence type="ECO:0000256" key="5">
    <source>
        <dbReference type="ARBA" id="ARBA00022683"/>
    </source>
</evidence>
<name>A0A1B7XBK9_9BACT</name>
<evidence type="ECO:0000256" key="9">
    <source>
        <dbReference type="SAM" id="Phobius"/>
    </source>
</evidence>
<feature type="transmembrane region" description="Helical" evidence="9">
    <location>
        <begin position="165"/>
        <end position="190"/>
    </location>
</feature>
<evidence type="ECO:0000256" key="4">
    <source>
        <dbReference type="ARBA" id="ARBA00022597"/>
    </source>
</evidence>
<keyword evidence="6 9" id="KW-0812">Transmembrane</keyword>
<evidence type="ECO:0000256" key="2">
    <source>
        <dbReference type="ARBA" id="ARBA00022448"/>
    </source>
</evidence>
<keyword evidence="2" id="KW-0813">Transport</keyword>
<sequence>MLALLRTSINLGFVERPLAIGFFWAVITGEWELALPAAIFFELFWLDLFPVGTYIPPNGAAALVATLATASFFSLEFPSQLVVPMVLAMPAALLSPYLEQTLRQRHNAHHNRLLALANPESHSDEQHFVDKVITKALLQTLCVNFIFFFLYLLVLISTISFAYEIYGGIIECSGVSWSYLWFFAALGGVLSLRVRHAYYSFFFFLFAVVVITNL</sequence>
<dbReference type="STRING" id="1560234.SP90_10910"/>
<dbReference type="OrthoDB" id="5470835at2"/>
<keyword evidence="8 9" id="KW-0472">Membrane</keyword>
<gene>
    <name evidence="10" type="ORF">SP90_10910</name>
</gene>
<dbReference type="EMBL" id="JXMS01000018">
    <property type="protein sequence ID" value="OBQ50138.1"/>
    <property type="molecule type" value="Genomic_DNA"/>
</dbReference>
<keyword evidence="7 9" id="KW-1133">Transmembrane helix</keyword>
<feature type="transmembrane region" description="Helical" evidence="9">
    <location>
        <begin position="197"/>
        <end position="213"/>
    </location>
</feature>
<protein>
    <submittedName>
        <fullName evidence="10">Uncharacterized protein</fullName>
    </submittedName>
</protein>
<dbReference type="GO" id="GO:0009401">
    <property type="term" value="P:phosphoenolpyruvate-dependent sugar phosphotransferase system"/>
    <property type="evidence" value="ECO:0007669"/>
    <property type="project" value="UniProtKB-KW"/>
</dbReference>
<feature type="transmembrane region" description="Helical" evidence="9">
    <location>
        <begin position="58"/>
        <end position="75"/>
    </location>
</feature>
<evidence type="ECO:0000256" key="1">
    <source>
        <dbReference type="ARBA" id="ARBA00004651"/>
    </source>
</evidence>